<evidence type="ECO:0000256" key="1">
    <source>
        <dbReference type="ARBA" id="ARBA00001946"/>
    </source>
</evidence>
<evidence type="ECO:0000259" key="6">
    <source>
        <dbReference type="SMART" id="SM00382"/>
    </source>
</evidence>
<keyword evidence="5" id="KW-0067">ATP-binding</keyword>
<dbReference type="SMART" id="SM00382">
    <property type="entry name" value="AAA"/>
    <property type="match status" value="1"/>
</dbReference>
<keyword evidence="8" id="KW-1185">Reference proteome</keyword>
<keyword evidence="3" id="KW-0460">Magnesium</keyword>
<name>A0A7J7KUN8_9MAGN</name>
<gene>
    <name evidence="7" type="ORF">GIB67_038323</name>
</gene>
<dbReference type="Pfam" id="PF00004">
    <property type="entry name" value="AAA"/>
    <property type="match status" value="1"/>
</dbReference>
<dbReference type="CDD" id="cd19510">
    <property type="entry name" value="RecA-like_BCS1"/>
    <property type="match status" value="1"/>
</dbReference>
<dbReference type="InterPro" id="IPR003960">
    <property type="entry name" value="ATPase_AAA_CS"/>
</dbReference>
<evidence type="ECO:0000256" key="2">
    <source>
        <dbReference type="ARBA" id="ARBA00007448"/>
    </source>
</evidence>
<protein>
    <recommendedName>
        <fullName evidence="6">AAA+ ATPase domain-containing protein</fullName>
    </recommendedName>
</protein>
<dbReference type="PROSITE" id="PS00674">
    <property type="entry name" value="AAA"/>
    <property type="match status" value="1"/>
</dbReference>
<accession>A0A7J7KUN8</accession>
<comment type="catalytic activity">
    <reaction evidence="4">
        <text>ATP + H2O = ADP + phosphate + H(+)</text>
        <dbReference type="Rhea" id="RHEA:13065"/>
        <dbReference type="ChEBI" id="CHEBI:15377"/>
        <dbReference type="ChEBI" id="CHEBI:15378"/>
        <dbReference type="ChEBI" id="CHEBI:30616"/>
        <dbReference type="ChEBI" id="CHEBI:43474"/>
        <dbReference type="ChEBI" id="CHEBI:456216"/>
    </reaction>
</comment>
<comment type="caution">
    <text evidence="7">The sequence shown here is derived from an EMBL/GenBank/DDBJ whole genome shotgun (WGS) entry which is preliminary data.</text>
</comment>
<dbReference type="SUPFAM" id="SSF52540">
    <property type="entry name" value="P-loop containing nucleoside triphosphate hydrolases"/>
    <property type="match status" value="1"/>
</dbReference>
<dbReference type="GO" id="GO:0005524">
    <property type="term" value="F:ATP binding"/>
    <property type="evidence" value="ECO:0007669"/>
    <property type="project" value="UniProtKB-KW"/>
</dbReference>
<dbReference type="Pfam" id="PF25568">
    <property type="entry name" value="AAA_lid_At3g28540"/>
    <property type="match status" value="1"/>
</dbReference>
<dbReference type="InterPro" id="IPR058017">
    <property type="entry name" value="At3g28540-like_C"/>
</dbReference>
<proteinExistence type="inferred from homology"/>
<dbReference type="InterPro" id="IPR003959">
    <property type="entry name" value="ATPase_AAA_core"/>
</dbReference>
<dbReference type="Pfam" id="PF14363">
    <property type="entry name" value="AAA_assoc"/>
    <property type="match status" value="1"/>
</dbReference>
<dbReference type="AlphaFoldDB" id="A0A7J7KUN8"/>
<comment type="similarity">
    <text evidence="2">Belongs to the AAA ATPase family. BCS1 subfamily.</text>
</comment>
<evidence type="ECO:0000313" key="7">
    <source>
        <dbReference type="EMBL" id="KAF6134032.1"/>
    </source>
</evidence>
<keyword evidence="5" id="KW-0547">Nucleotide-binding</keyword>
<dbReference type="InterPro" id="IPR025753">
    <property type="entry name" value="AAA_N_dom"/>
</dbReference>
<dbReference type="GO" id="GO:0016887">
    <property type="term" value="F:ATP hydrolysis activity"/>
    <property type="evidence" value="ECO:0007669"/>
    <property type="project" value="InterPro"/>
</dbReference>
<dbReference type="EMBL" id="JACGCM010002893">
    <property type="protein sequence ID" value="KAF6134032.1"/>
    <property type="molecule type" value="Genomic_DNA"/>
</dbReference>
<reference evidence="7 8" key="1">
    <citation type="journal article" date="2020" name="IScience">
        <title>Genome Sequencing of the Endangered Kingdonia uniflora (Circaeasteraceae, Ranunculales) Reveals Potential Mechanisms of Evolutionary Specialization.</title>
        <authorList>
            <person name="Sun Y."/>
            <person name="Deng T."/>
            <person name="Zhang A."/>
            <person name="Moore M.J."/>
            <person name="Landis J.B."/>
            <person name="Lin N."/>
            <person name="Zhang H."/>
            <person name="Zhang X."/>
            <person name="Huang J."/>
            <person name="Zhang X."/>
            <person name="Sun H."/>
            <person name="Wang H."/>
        </authorList>
    </citation>
    <scope>NUCLEOTIDE SEQUENCE [LARGE SCALE GENOMIC DNA]</scope>
    <source>
        <strain evidence="7">TB1705</strain>
        <tissue evidence="7">Leaf</tissue>
    </source>
</reference>
<dbReference type="OrthoDB" id="10251412at2759"/>
<dbReference type="GO" id="GO:0006950">
    <property type="term" value="P:response to stress"/>
    <property type="evidence" value="ECO:0007669"/>
    <property type="project" value="UniProtKB-ARBA"/>
</dbReference>
<feature type="domain" description="AAA+ ATPase" evidence="6">
    <location>
        <begin position="249"/>
        <end position="385"/>
    </location>
</feature>
<dbReference type="Gene3D" id="6.10.280.40">
    <property type="match status" value="1"/>
</dbReference>
<evidence type="ECO:0000256" key="3">
    <source>
        <dbReference type="ARBA" id="ARBA00022842"/>
    </source>
</evidence>
<dbReference type="PANTHER" id="PTHR23070">
    <property type="entry name" value="BCS1 AAA-TYPE ATPASE"/>
    <property type="match status" value="1"/>
</dbReference>
<organism evidence="7 8">
    <name type="scientific">Kingdonia uniflora</name>
    <dbReference type="NCBI Taxonomy" id="39325"/>
    <lineage>
        <taxon>Eukaryota</taxon>
        <taxon>Viridiplantae</taxon>
        <taxon>Streptophyta</taxon>
        <taxon>Embryophyta</taxon>
        <taxon>Tracheophyta</taxon>
        <taxon>Spermatophyta</taxon>
        <taxon>Magnoliopsida</taxon>
        <taxon>Ranunculales</taxon>
        <taxon>Circaeasteraceae</taxon>
        <taxon>Kingdonia</taxon>
    </lineage>
</organism>
<evidence type="ECO:0000256" key="4">
    <source>
        <dbReference type="ARBA" id="ARBA00049360"/>
    </source>
</evidence>
<sequence>MSMFSKENIPSTKLVLSTAASLAASAMLIRTIANDFLPSEAQNYIFSTFRSISNHLSSQLTIVIEESDGLSVNKIYEATNTYLGTKVNRSTRRLKVCKLEKEKKFEITMDKNEEVVDVFQGVKLKWRFVCTPLKTLNTGFNRHGQNMFSFRSENRAFELSFHKKHKQTVLDHYLPYLLREFQAIKEESKVLKLHTIDFNSGDYWRSVNLDHPATFDTIAMDSDLKNTLIHDLDKFIERKDMYKRVGKAWKRGYLLYGPPGTGKSSLIAAVGNYLNFDIYDMDLTDIRCNSDLRRILLATSNRSILVLEDIDCTSKLENREMEIDGRSNHENEVTLSGVLNFIDGLWSSCGDERIIIFTTNHKEKLDPALLRPGRMDIHVHMSYCTPDGFKVLASNYLGIHDHLLFKEIIGLIEEVETTPAEIAGELMKSDDTEIALQGLYTFLKQMMTKHNVTNKE</sequence>
<dbReference type="InterPro" id="IPR003593">
    <property type="entry name" value="AAA+_ATPase"/>
</dbReference>
<dbReference type="InterPro" id="IPR050747">
    <property type="entry name" value="Mitochondrial_chaperone_BCS1"/>
</dbReference>
<dbReference type="Proteomes" id="UP000541444">
    <property type="component" value="Unassembled WGS sequence"/>
</dbReference>
<dbReference type="InterPro" id="IPR027417">
    <property type="entry name" value="P-loop_NTPase"/>
</dbReference>
<dbReference type="Gene3D" id="3.40.50.300">
    <property type="entry name" value="P-loop containing nucleotide triphosphate hydrolases"/>
    <property type="match status" value="1"/>
</dbReference>
<evidence type="ECO:0000256" key="5">
    <source>
        <dbReference type="RuleBase" id="RU003651"/>
    </source>
</evidence>
<evidence type="ECO:0000313" key="8">
    <source>
        <dbReference type="Proteomes" id="UP000541444"/>
    </source>
</evidence>
<comment type="cofactor">
    <cofactor evidence="1">
        <name>Mg(2+)</name>
        <dbReference type="ChEBI" id="CHEBI:18420"/>
    </cofactor>
</comment>